<dbReference type="HOGENOM" id="CLU_1714413_0_0_1"/>
<accession>A0A0C2X1N2</accession>
<feature type="compositionally biased region" description="Polar residues" evidence="1">
    <location>
        <begin position="55"/>
        <end position="70"/>
    </location>
</feature>
<evidence type="ECO:0000313" key="3">
    <source>
        <dbReference type="Proteomes" id="UP000054097"/>
    </source>
</evidence>
<proteinExistence type="predicted"/>
<protein>
    <submittedName>
        <fullName evidence="2">Uncharacterized protein</fullName>
    </submittedName>
</protein>
<name>A0A0C2X1N2_SERVB</name>
<organism evidence="2 3">
    <name type="scientific">Serendipita vermifera MAFF 305830</name>
    <dbReference type="NCBI Taxonomy" id="933852"/>
    <lineage>
        <taxon>Eukaryota</taxon>
        <taxon>Fungi</taxon>
        <taxon>Dikarya</taxon>
        <taxon>Basidiomycota</taxon>
        <taxon>Agaricomycotina</taxon>
        <taxon>Agaricomycetes</taxon>
        <taxon>Sebacinales</taxon>
        <taxon>Serendipitaceae</taxon>
        <taxon>Serendipita</taxon>
    </lineage>
</organism>
<dbReference type="Proteomes" id="UP000054097">
    <property type="component" value="Unassembled WGS sequence"/>
</dbReference>
<gene>
    <name evidence="2" type="ORF">M408DRAFT_326818</name>
</gene>
<feature type="region of interest" description="Disordered" evidence="1">
    <location>
        <begin position="1"/>
        <end position="77"/>
    </location>
</feature>
<evidence type="ECO:0000256" key="1">
    <source>
        <dbReference type="SAM" id="MobiDB-lite"/>
    </source>
</evidence>
<evidence type="ECO:0000313" key="2">
    <source>
        <dbReference type="EMBL" id="KIM32163.1"/>
    </source>
</evidence>
<sequence length="162" mass="16873">MASTAGTASKGKNGARGDQTAVKGTTTTTNMTSEASCCQNQPEGKKVPATGGGNEVTSFSDSDSTTNENTAYLHEPQHGNNKNLHLKHWKIHPSLSFTGDIGRSGCGERNAQTPNASGMKLTCCSCSPVTCQIGDGNGCNCEYGCPCGCAYGIDPMIRWSIT</sequence>
<reference evidence="2 3" key="1">
    <citation type="submission" date="2014-04" db="EMBL/GenBank/DDBJ databases">
        <authorList>
            <consortium name="DOE Joint Genome Institute"/>
            <person name="Kuo A."/>
            <person name="Zuccaro A."/>
            <person name="Kohler A."/>
            <person name="Nagy L.G."/>
            <person name="Floudas D."/>
            <person name="Copeland A."/>
            <person name="Barry K.W."/>
            <person name="Cichocki N."/>
            <person name="Veneault-Fourrey C."/>
            <person name="LaButti K."/>
            <person name="Lindquist E.A."/>
            <person name="Lipzen A."/>
            <person name="Lundell T."/>
            <person name="Morin E."/>
            <person name="Murat C."/>
            <person name="Sun H."/>
            <person name="Tunlid A."/>
            <person name="Henrissat B."/>
            <person name="Grigoriev I.V."/>
            <person name="Hibbett D.S."/>
            <person name="Martin F."/>
            <person name="Nordberg H.P."/>
            <person name="Cantor M.N."/>
            <person name="Hua S.X."/>
        </authorList>
    </citation>
    <scope>NUCLEOTIDE SEQUENCE [LARGE SCALE GENOMIC DNA]</scope>
    <source>
        <strain evidence="2 3">MAFF 305830</strain>
    </source>
</reference>
<dbReference type="AlphaFoldDB" id="A0A0C2X1N2"/>
<keyword evidence="3" id="KW-1185">Reference proteome</keyword>
<reference evidence="3" key="2">
    <citation type="submission" date="2015-01" db="EMBL/GenBank/DDBJ databases">
        <title>Evolutionary Origins and Diversification of the Mycorrhizal Mutualists.</title>
        <authorList>
            <consortium name="DOE Joint Genome Institute"/>
            <consortium name="Mycorrhizal Genomics Consortium"/>
            <person name="Kohler A."/>
            <person name="Kuo A."/>
            <person name="Nagy L.G."/>
            <person name="Floudas D."/>
            <person name="Copeland A."/>
            <person name="Barry K.W."/>
            <person name="Cichocki N."/>
            <person name="Veneault-Fourrey C."/>
            <person name="LaButti K."/>
            <person name="Lindquist E.A."/>
            <person name="Lipzen A."/>
            <person name="Lundell T."/>
            <person name="Morin E."/>
            <person name="Murat C."/>
            <person name="Riley R."/>
            <person name="Ohm R."/>
            <person name="Sun H."/>
            <person name="Tunlid A."/>
            <person name="Henrissat B."/>
            <person name="Grigoriev I.V."/>
            <person name="Hibbett D.S."/>
            <person name="Martin F."/>
        </authorList>
    </citation>
    <scope>NUCLEOTIDE SEQUENCE [LARGE SCALE GENOMIC DNA]</scope>
    <source>
        <strain evidence="3">MAFF 305830</strain>
    </source>
</reference>
<feature type="compositionally biased region" description="Polar residues" evidence="1">
    <location>
        <begin position="30"/>
        <end position="42"/>
    </location>
</feature>
<dbReference type="EMBL" id="KN824280">
    <property type="protein sequence ID" value="KIM32163.1"/>
    <property type="molecule type" value="Genomic_DNA"/>
</dbReference>